<dbReference type="GeneID" id="106166615"/>
<evidence type="ECO:0000259" key="3">
    <source>
        <dbReference type="Pfam" id="PF25431"/>
    </source>
</evidence>
<feature type="domain" description="HAT C-terminal dimerisation" evidence="2">
    <location>
        <begin position="517"/>
        <end position="585"/>
    </location>
</feature>
<feature type="region of interest" description="Disordered" evidence="1">
    <location>
        <begin position="42"/>
        <end position="61"/>
    </location>
</feature>
<proteinExistence type="predicted"/>
<gene>
    <name evidence="5" type="primary">LOC106166615</name>
</gene>
<feature type="region of interest" description="Disordered" evidence="1">
    <location>
        <begin position="611"/>
        <end position="729"/>
    </location>
</feature>
<evidence type="ECO:0000259" key="2">
    <source>
        <dbReference type="Pfam" id="PF05699"/>
    </source>
</evidence>
<dbReference type="InterPro" id="IPR012337">
    <property type="entry name" value="RNaseH-like_sf"/>
</dbReference>
<evidence type="ECO:0000313" key="5">
    <source>
        <dbReference type="RefSeq" id="XP_023932929.1"/>
    </source>
</evidence>
<dbReference type="InParanoid" id="A0A2R2MRQ2"/>
<organism evidence="4 5">
    <name type="scientific">Lingula anatina</name>
    <name type="common">Brachiopod</name>
    <name type="synonym">Lingula unguis</name>
    <dbReference type="NCBI Taxonomy" id="7574"/>
    <lineage>
        <taxon>Eukaryota</taxon>
        <taxon>Metazoa</taxon>
        <taxon>Spiralia</taxon>
        <taxon>Lophotrochozoa</taxon>
        <taxon>Brachiopoda</taxon>
        <taxon>Linguliformea</taxon>
        <taxon>Lingulata</taxon>
        <taxon>Lingulida</taxon>
        <taxon>Linguloidea</taxon>
        <taxon>Lingulidae</taxon>
        <taxon>Lingula</taxon>
    </lineage>
</organism>
<dbReference type="PANTHER" id="PTHR46880">
    <property type="entry name" value="RAS-ASSOCIATING DOMAIN-CONTAINING PROTEIN"/>
    <property type="match status" value="1"/>
</dbReference>
<evidence type="ECO:0000256" key="1">
    <source>
        <dbReference type="SAM" id="MobiDB-lite"/>
    </source>
</evidence>
<dbReference type="STRING" id="7574.A0A2R2MRQ2"/>
<feature type="compositionally biased region" description="Polar residues" evidence="1">
    <location>
        <begin position="47"/>
        <end position="61"/>
    </location>
</feature>
<dbReference type="RefSeq" id="XP_023932929.1">
    <property type="nucleotide sequence ID" value="XM_024077161.1"/>
</dbReference>
<accession>A0A2R2MRQ2</accession>
<keyword evidence="4" id="KW-1185">Reference proteome</keyword>
<dbReference type="Pfam" id="PF25431">
    <property type="entry name" value="zf-C17orf113"/>
    <property type="match status" value="1"/>
</dbReference>
<dbReference type="Proteomes" id="UP000085678">
    <property type="component" value="Unplaced"/>
</dbReference>
<dbReference type="KEGG" id="lak:106166615"/>
<feature type="compositionally biased region" description="Acidic residues" evidence="1">
    <location>
        <begin position="703"/>
        <end position="715"/>
    </location>
</feature>
<dbReference type="OrthoDB" id="10051404at2759"/>
<dbReference type="GO" id="GO:0046983">
    <property type="term" value="F:protein dimerization activity"/>
    <property type="evidence" value="ECO:0007669"/>
    <property type="project" value="InterPro"/>
</dbReference>
<dbReference type="OMA" id="TRWICHK"/>
<reference evidence="5" key="1">
    <citation type="submission" date="2025-08" db="UniProtKB">
        <authorList>
            <consortium name="RefSeq"/>
        </authorList>
    </citation>
    <scope>IDENTIFICATION</scope>
    <source>
        <tissue evidence="5">Gonads</tissue>
    </source>
</reference>
<dbReference type="InterPro" id="IPR057456">
    <property type="entry name" value="Znf_C17orf113"/>
</dbReference>
<dbReference type="SUPFAM" id="SSF53098">
    <property type="entry name" value="Ribonuclease H-like"/>
    <property type="match status" value="1"/>
</dbReference>
<dbReference type="InterPro" id="IPR008906">
    <property type="entry name" value="HATC_C_dom"/>
</dbReference>
<evidence type="ECO:0000313" key="4">
    <source>
        <dbReference type="Proteomes" id="UP000085678"/>
    </source>
</evidence>
<name>A0A2R2MRQ2_LINAN</name>
<feature type="domain" description="C17orf113 probable zinc finger" evidence="3">
    <location>
        <begin position="1"/>
        <end position="49"/>
    </location>
</feature>
<sequence length="752" mass="84162">MTCLLCKEHAGTSDSINNFVTGTTNFRIEAIKSHERSKCHERAVSIKQASESTGPAESQAGRTLQSLKAHERDRLSILFRNAHAVAKHHFSFKTFTLLCKLDTAKGLDVGVSYINDKKAAEFVKSIAAVEKKETSDIFKCANFVSITADGTSDFTGEEYESMFMRTCHQGKVVERFMGIGSPESATGHDIFTFIDSTCENFSSPEDHWPKICCFCADGASNMQGQRIGVASMVNSKNPETVIIHCTAHRLELAFKDAVKKSKLYEKSITLLMGLYYFYRKSPKQKRELLKTFDTLRMTSILPTRVGGTRWLPHLCKAIAAYLKGYRAIKIQLENSSHTAPKAQGLVKLMKNTAVMGFILDLKFILAVLMKLSLKMQERGISLADSFSYLEATKGVLIHMQPMPNEEVLTLLATKSYMDESLTGDTGYGFHEPMVKQLINSLENRFPKTNIVQASAISSFRNWPETNEADYGDEMLKEIYSGMLNTLVNGGFDSDCSLSELLTEWVFLKSYVYNRHGSNLKSLTWTSVLPLVAREYKNISLVMDLLLTLPPTSVNNETTFSRSKLTKNKRRGHLQTSNLNDILVVETCSPPVEEFDPKNSIDHWMVTPSGRRRRVGYTRPKPLSSASTSRECDMNPIETEPESLPSTSRESDSDLISIETEPETLPSTSREPGLISIETEPESLPSISRESEPLLSNMPRVAESDEEEGEMEEDLPDTAGDSYDSDYYSEEEITEAEVNKNLAIYAAKSHELE</sequence>
<protein>
    <submittedName>
        <fullName evidence="5">Zinc finger protein 862-like</fullName>
    </submittedName>
</protein>
<dbReference type="PANTHER" id="PTHR46880:SF9">
    <property type="entry name" value="ZINC FINGER PROTEIN 862"/>
    <property type="match status" value="1"/>
</dbReference>
<dbReference type="Pfam" id="PF05699">
    <property type="entry name" value="Dimer_Tnp_hAT"/>
    <property type="match status" value="1"/>
</dbReference>
<dbReference type="AlphaFoldDB" id="A0A2R2MRQ2"/>